<keyword evidence="1" id="KW-0472">Membrane</keyword>
<protein>
    <submittedName>
        <fullName evidence="2">Conserved putative membrane protein</fullName>
    </submittedName>
</protein>
<evidence type="ECO:0000256" key="1">
    <source>
        <dbReference type="SAM" id="Phobius"/>
    </source>
</evidence>
<dbReference type="Proteomes" id="UP000069902">
    <property type="component" value="Chromosome cPNK"/>
</dbReference>
<gene>
    <name evidence="2" type="ORF">PNK_1387</name>
</gene>
<dbReference type="AlphaFoldDB" id="A0A0U5JAZ5"/>
<proteinExistence type="predicted"/>
<dbReference type="PATRIC" id="fig|389348.3.peg.1553"/>
<sequence>MVDATTGWVLLLSVAIVATLAFLIFAFWFGWWMSGRAMGVSPYTGVPLRRATDLSYYAAEQALLFLYNFQQYDNRIFKLSRAAYCRETGRIFTECVTWMDTVKVDWTFLQKRYPGIWVSWGSLNSDQQRAISDAHESLEGFQTEVSSPSPAPRAIEPEYAYTKPGPLYVDIQTKVLLGWKVVPGTELEVLIVQKPVR</sequence>
<dbReference type="InParanoid" id="A0A0U5JAZ5"/>
<evidence type="ECO:0000313" key="3">
    <source>
        <dbReference type="Proteomes" id="UP000069902"/>
    </source>
</evidence>
<dbReference type="EMBL" id="LN879502">
    <property type="protein sequence ID" value="CUI17000.1"/>
    <property type="molecule type" value="Genomic_DNA"/>
</dbReference>
<evidence type="ECO:0000313" key="2">
    <source>
        <dbReference type="EMBL" id="CUI17000.1"/>
    </source>
</evidence>
<dbReference type="STRING" id="389348.PNK_1387"/>
<dbReference type="RefSeq" id="WP_032125721.1">
    <property type="nucleotide sequence ID" value="NZ_LN879502.1"/>
</dbReference>
<name>A0A0U5JAZ5_9BACT</name>
<reference evidence="3" key="1">
    <citation type="submission" date="2015-09" db="EMBL/GenBank/DDBJ databases">
        <authorList>
            <person name="Bertelli C."/>
        </authorList>
    </citation>
    <scope>NUCLEOTIDE SEQUENCE [LARGE SCALE GENOMIC DNA]</scope>
    <source>
        <strain evidence="3">KNic</strain>
    </source>
</reference>
<keyword evidence="3" id="KW-1185">Reference proteome</keyword>
<keyword evidence="1" id="KW-1133">Transmembrane helix</keyword>
<dbReference type="KEGG" id="pnl:PNK_1387"/>
<organism evidence="2 3">
    <name type="scientific">Candidatus Protochlamydia naegleriophila</name>
    <dbReference type="NCBI Taxonomy" id="389348"/>
    <lineage>
        <taxon>Bacteria</taxon>
        <taxon>Pseudomonadati</taxon>
        <taxon>Chlamydiota</taxon>
        <taxon>Chlamydiia</taxon>
        <taxon>Parachlamydiales</taxon>
        <taxon>Parachlamydiaceae</taxon>
        <taxon>Candidatus Protochlamydia</taxon>
    </lineage>
</organism>
<feature type="transmembrane region" description="Helical" evidence="1">
    <location>
        <begin position="6"/>
        <end position="29"/>
    </location>
</feature>
<keyword evidence="1" id="KW-0812">Transmembrane</keyword>
<accession>A0A0U5JAZ5</accession>